<dbReference type="EMBL" id="CM031832">
    <property type="protein sequence ID" value="KAG6699576.1"/>
    <property type="molecule type" value="Genomic_DNA"/>
</dbReference>
<dbReference type="GO" id="GO:0005829">
    <property type="term" value="C:cytosol"/>
    <property type="evidence" value="ECO:0007669"/>
    <property type="project" value="TreeGrafter"/>
</dbReference>
<dbReference type="GO" id="GO:0009631">
    <property type="term" value="P:cold acclimation"/>
    <property type="evidence" value="ECO:0007669"/>
    <property type="project" value="TreeGrafter"/>
</dbReference>
<evidence type="ECO:0000313" key="4">
    <source>
        <dbReference type="EMBL" id="KAG6699576.1"/>
    </source>
</evidence>
<feature type="compositionally biased region" description="Basic and acidic residues" evidence="3">
    <location>
        <begin position="68"/>
        <end position="89"/>
    </location>
</feature>
<organism evidence="4 5">
    <name type="scientific">Carya illinoinensis</name>
    <name type="common">Pecan</name>
    <dbReference type="NCBI Taxonomy" id="32201"/>
    <lineage>
        <taxon>Eukaryota</taxon>
        <taxon>Viridiplantae</taxon>
        <taxon>Streptophyta</taxon>
        <taxon>Embryophyta</taxon>
        <taxon>Tracheophyta</taxon>
        <taxon>Spermatophyta</taxon>
        <taxon>Magnoliopsida</taxon>
        <taxon>eudicotyledons</taxon>
        <taxon>Gunneridae</taxon>
        <taxon>Pentapetalae</taxon>
        <taxon>rosids</taxon>
        <taxon>fabids</taxon>
        <taxon>Fagales</taxon>
        <taxon>Juglandaceae</taxon>
        <taxon>Carya</taxon>
    </lineage>
</organism>
<comment type="caution">
    <text evidence="4">The sequence shown here is derived from an EMBL/GenBank/DDBJ whole genome shotgun (WGS) entry which is preliminary data.</text>
</comment>
<evidence type="ECO:0000313" key="5">
    <source>
        <dbReference type="Proteomes" id="UP000811246"/>
    </source>
</evidence>
<dbReference type="Pfam" id="PF00257">
    <property type="entry name" value="Dehydrin"/>
    <property type="match status" value="1"/>
</dbReference>
<feature type="compositionally biased region" description="Basic and acidic residues" evidence="3">
    <location>
        <begin position="117"/>
        <end position="189"/>
    </location>
</feature>
<dbReference type="Proteomes" id="UP000811246">
    <property type="component" value="Chromosome 8"/>
</dbReference>
<feature type="region of interest" description="Disordered" evidence="3">
    <location>
        <begin position="1"/>
        <end position="244"/>
    </location>
</feature>
<dbReference type="InterPro" id="IPR030513">
    <property type="entry name" value="Dehydrin_CS"/>
</dbReference>
<dbReference type="GO" id="GO:0009737">
    <property type="term" value="P:response to abscisic acid"/>
    <property type="evidence" value="ECO:0007669"/>
    <property type="project" value="TreeGrafter"/>
</dbReference>
<feature type="compositionally biased region" description="Basic and acidic residues" evidence="3">
    <location>
        <begin position="20"/>
        <end position="49"/>
    </location>
</feature>
<evidence type="ECO:0000256" key="3">
    <source>
        <dbReference type="SAM" id="MobiDB-lite"/>
    </source>
</evidence>
<dbReference type="PANTHER" id="PTHR33346">
    <property type="entry name" value="DEHYDRIN XERO 2-RELATED"/>
    <property type="match status" value="1"/>
</dbReference>
<feature type="compositionally biased region" description="Basic and acidic residues" evidence="3">
    <location>
        <begin position="212"/>
        <end position="244"/>
    </location>
</feature>
<accession>A0A922J994</accession>
<evidence type="ECO:0000256" key="1">
    <source>
        <dbReference type="ARBA" id="ARBA00008403"/>
    </source>
</evidence>
<protein>
    <recommendedName>
        <fullName evidence="6">Dehydrin</fullName>
    </recommendedName>
</protein>
<comment type="similarity">
    <text evidence="1 2">Belongs to the plant dehydrin family.</text>
</comment>
<dbReference type="AlphaFoldDB" id="A0A922J994"/>
<dbReference type="PANTHER" id="PTHR33346:SF2">
    <property type="entry name" value="DEHYDRIN ERD14"/>
    <property type="match status" value="1"/>
</dbReference>
<evidence type="ECO:0000256" key="2">
    <source>
        <dbReference type="RuleBase" id="RU003995"/>
    </source>
</evidence>
<evidence type="ECO:0008006" key="6">
    <source>
        <dbReference type="Google" id="ProtNLM"/>
    </source>
</evidence>
<reference evidence="4" key="1">
    <citation type="submission" date="2021-01" db="EMBL/GenBank/DDBJ databases">
        <authorList>
            <person name="Lovell J.T."/>
            <person name="Bentley N."/>
            <person name="Bhattarai G."/>
            <person name="Jenkins J.W."/>
            <person name="Sreedasyam A."/>
            <person name="Alarcon Y."/>
            <person name="Bock C."/>
            <person name="Boston L."/>
            <person name="Carlson J."/>
            <person name="Cervantes K."/>
            <person name="Clermont K."/>
            <person name="Krom N."/>
            <person name="Kubenka K."/>
            <person name="Mamidi S."/>
            <person name="Mattison C."/>
            <person name="Monteros M."/>
            <person name="Pisani C."/>
            <person name="Plott C."/>
            <person name="Rajasekar S."/>
            <person name="Rhein H.S."/>
            <person name="Rohla C."/>
            <person name="Song M."/>
            <person name="Hilaire R.S."/>
            <person name="Shu S."/>
            <person name="Wells L."/>
            <person name="Wang X."/>
            <person name="Webber J."/>
            <person name="Heerema R.J."/>
            <person name="Klein P."/>
            <person name="Conner P."/>
            <person name="Grauke L."/>
            <person name="Grimwood J."/>
            <person name="Schmutz J."/>
            <person name="Randall J.J."/>
        </authorList>
    </citation>
    <scope>NUCLEOTIDE SEQUENCE</scope>
    <source>
        <tissue evidence="4">Leaf</tissue>
    </source>
</reference>
<dbReference type="InterPro" id="IPR000167">
    <property type="entry name" value="Dehydrin"/>
</dbReference>
<dbReference type="PROSITE" id="PS00823">
    <property type="entry name" value="DEHYDRIN_2"/>
    <property type="match status" value="1"/>
</dbReference>
<gene>
    <name evidence="4" type="ORF">I3842_08G073000</name>
</gene>
<sequence length="244" mass="27553">MAEEQHNTSSHEYQTAPVVDHGRQEDAVESKDRGLFDFLGKKEEEKPQEEVIGTKFEEKVSVSAVPEPKLEKEEYKEEEKKGDVSEKLHRSNSSSSSSSGEEEGEGEEKKKKKKEKKGLTDKIKDTFTGDKKEEKHEDTSVPIERYEEVPAAAPDHHLAEPVQPEEKKGFVDKIKEKIPSQRKKTEEVHPPPPPASQAEYYADAAEQPSPEGEGKEKKGLLEKIKEKLPGHHPKTEEVKEKQPA</sequence>
<dbReference type="GO" id="GO:0016020">
    <property type="term" value="C:membrane"/>
    <property type="evidence" value="ECO:0007669"/>
    <property type="project" value="TreeGrafter"/>
</dbReference>
<name>A0A922J994_CARIL</name>
<dbReference type="GO" id="GO:0009414">
    <property type="term" value="P:response to water deprivation"/>
    <property type="evidence" value="ECO:0007669"/>
    <property type="project" value="UniProtKB-ARBA"/>
</dbReference>
<proteinExistence type="inferred from homology"/>